<dbReference type="InterPro" id="IPR010730">
    <property type="entry name" value="HET"/>
</dbReference>
<evidence type="ECO:0000313" key="3">
    <source>
        <dbReference type="Proteomes" id="UP001286456"/>
    </source>
</evidence>
<reference evidence="2" key="2">
    <citation type="submission" date="2023-06" db="EMBL/GenBank/DDBJ databases">
        <authorList>
            <consortium name="Lawrence Berkeley National Laboratory"/>
            <person name="Haridas S."/>
            <person name="Hensen N."/>
            <person name="Bonometti L."/>
            <person name="Westerberg I."/>
            <person name="Brannstrom I.O."/>
            <person name="Guillou S."/>
            <person name="Cros-Aarteil S."/>
            <person name="Calhoun S."/>
            <person name="Kuo A."/>
            <person name="Mondo S."/>
            <person name="Pangilinan J."/>
            <person name="Riley R."/>
            <person name="Labutti K."/>
            <person name="Andreopoulos B."/>
            <person name="Lipzen A."/>
            <person name="Chen C."/>
            <person name="Yanf M."/>
            <person name="Daum C."/>
            <person name="Ng V."/>
            <person name="Clum A."/>
            <person name="Steindorff A."/>
            <person name="Ohm R."/>
            <person name="Martin F."/>
            <person name="Silar P."/>
            <person name="Natvig D."/>
            <person name="Lalanne C."/>
            <person name="Gautier V."/>
            <person name="Ament-Velasquez S.L."/>
            <person name="Kruys A."/>
            <person name="Hutchinson M.I."/>
            <person name="Powell A.J."/>
            <person name="Barry K."/>
            <person name="Miller A.N."/>
            <person name="Grigoriev I.V."/>
            <person name="Debuchy R."/>
            <person name="Gladieux P."/>
            <person name="Thoren M.H."/>
            <person name="Johannesson H."/>
        </authorList>
    </citation>
    <scope>NUCLEOTIDE SEQUENCE</scope>
    <source>
        <strain evidence="2">SMH4131-1</strain>
    </source>
</reference>
<reference evidence="2" key="1">
    <citation type="journal article" date="2023" name="Mol. Phylogenet. Evol.">
        <title>Genome-scale phylogeny and comparative genomics of the fungal order Sordariales.</title>
        <authorList>
            <person name="Hensen N."/>
            <person name="Bonometti L."/>
            <person name="Westerberg I."/>
            <person name="Brannstrom I.O."/>
            <person name="Guillou S."/>
            <person name="Cros-Aarteil S."/>
            <person name="Calhoun S."/>
            <person name="Haridas S."/>
            <person name="Kuo A."/>
            <person name="Mondo S."/>
            <person name="Pangilinan J."/>
            <person name="Riley R."/>
            <person name="LaButti K."/>
            <person name="Andreopoulos B."/>
            <person name="Lipzen A."/>
            <person name="Chen C."/>
            <person name="Yan M."/>
            <person name="Daum C."/>
            <person name="Ng V."/>
            <person name="Clum A."/>
            <person name="Steindorff A."/>
            <person name="Ohm R.A."/>
            <person name="Martin F."/>
            <person name="Silar P."/>
            <person name="Natvig D.O."/>
            <person name="Lalanne C."/>
            <person name="Gautier V."/>
            <person name="Ament-Velasquez S.L."/>
            <person name="Kruys A."/>
            <person name="Hutchinson M.I."/>
            <person name="Powell A.J."/>
            <person name="Barry K."/>
            <person name="Miller A.N."/>
            <person name="Grigoriev I.V."/>
            <person name="Debuchy R."/>
            <person name="Gladieux P."/>
            <person name="Hiltunen Thoren M."/>
            <person name="Johannesson H."/>
        </authorList>
    </citation>
    <scope>NUCLEOTIDE SEQUENCE</scope>
    <source>
        <strain evidence="2">SMH4131-1</strain>
    </source>
</reference>
<dbReference type="Proteomes" id="UP001286456">
    <property type="component" value="Unassembled WGS sequence"/>
</dbReference>
<dbReference type="EMBL" id="JAUEPO010000002">
    <property type="protein sequence ID" value="KAK3334137.1"/>
    <property type="molecule type" value="Genomic_DNA"/>
</dbReference>
<accession>A0AAE0J082</accession>
<gene>
    <name evidence="2" type="ORF">B0T19DRAFT_484040</name>
</gene>
<organism evidence="2 3">
    <name type="scientific">Cercophora scortea</name>
    <dbReference type="NCBI Taxonomy" id="314031"/>
    <lineage>
        <taxon>Eukaryota</taxon>
        <taxon>Fungi</taxon>
        <taxon>Dikarya</taxon>
        <taxon>Ascomycota</taxon>
        <taxon>Pezizomycotina</taxon>
        <taxon>Sordariomycetes</taxon>
        <taxon>Sordariomycetidae</taxon>
        <taxon>Sordariales</taxon>
        <taxon>Lasiosphaeriaceae</taxon>
        <taxon>Cercophora</taxon>
    </lineage>
</organism>
<dbReference type="PANTHER" id="PTHR10622">
    <property type="entry name" value="HET DOMAIN-CONTAINING PROTEIN"/>
    <property type="match status" value="1"/>
</dbReference>
<name>A0AAE0J082_9PEZI</name>
<sequence>MRLINARSLDLVEFIGDDIPKYAILSHTWEKDEASYKDWADPILRSRKAGFAKIRGACKKTVEHGLDWLWVDTNCIDKSSSAELSEAINSMFQWYAHAEICFAYLSDVPALASPVVSLADNEPRLEELAENKFRNSRWFTRGWTLQELLAPPRVAFYADDWTYMGNRDDINLRHNIAAATGINDRFLTRQIPITAASIAKKMSWLSRRETTRAEDAAYCMLGLFDINIPLLYGEGALKAFTRLQEELIKVSNDHSIFCWSWTDSVPPTWTSMLAPSPDTFAHASAYGPTKGDPEISVYAMTNAGLSIRLPVIYAHNAQYLAVLNARTFGPLTGPRQNRACIGLSGQQRGRVLHVRRPAALSRHPLEWNVAHAAGDVAKQDLMVMKRSTVVRLTGDALQRDAAGYRARLLPFGLVLTYESPELLAAWRRAGVESTHPTGVFSDAHGTVKLDPAGEDVGACLLTIGPGINLEHNAAIHLFVAVRVSTDRTPAWFCQLFTEENERHEDRARMYKNLVNQVNTAAPEKEQRAHYSPALDLSVVIALGSWMAVMWSVRVI</sequence>
<evidence type="ECO:0000259" key="1">
    <source>
        <dbReference type="Pfam" id="PF06985"/>
    </source>
</evidence>
<dbReference type="AlphaFoldDB" id="A0AAE0J082"/>
<keyword evidence="3" id="KW-1185">Reference proteome</keyword>
<dbReference type="Pfam" id="PF06985">
    <property type="entry name" value="HET"/>
    <property type="match status" value="1"/>
</dbReference>
<dbReference type="PANTHER" id="PTHR10622:SF10">
    <property type="entry name" value="HET DOMAIN-CONTAINING PROTEIN"/>
    <property type="match status" value="1"/>
</dbReference>
<evidence type="ECO:0000313" key="2">
    <source>
        <dbReference type="EMBL" id="KAK3334137.1"/>
    </source>
</evidence>
<proteinExistence type="predicted"/>
<comment type="caution">
    <text evidence="2">The sequence shown here is derived from an EMBL/GenBank/DDBJ whole genome shotgun (WGS) entry which is preliminary data.</text>
</comment>
<protein>
    <submittedName>
        <fullName evidence="2">Heterokaryon incompatibility protein-domain-containing protein</fullName>
    </submittedName>
</protein>
<feature type="domain" description="Heterokaryon incompatibility" evidence="1">
    <location>
        <begin position="22"/>
        <end position="147"/>
    </location>
</feature>